<dbReference type="OrthoDB" id="2752352at2759"/>
<name>A0A5C2S172_9APHY</name>
<keyword evidence="2" id="KW-0812">Transmembrane</keyword>
<evidence type="ECO:0000313" key="5">
    <source>
        <dbReference type="Proteomes" id="UP000313359"/>
    </source>
</evidence>
<accession>A0A5C2S172</accession>
<feature type="transmembrane region" description="Helical" evidence="2">
    <location>
        <begin position="20"/>
        <end position="40"/>
    </location>
</feature>
<gene>
    <name evidence="4" type="ORF">L227DRAFT_613783</name>
</gene>
<keyword evidence="2" id="KW-1133">Transmembrane helix</keyword>
<dbReference type="InterPro" id="IPR045340">
    <property type="entry name" value="DUF6533"/>
</dbReference>
<keyword evidence="5" id="KW-1185">Reference proteome</keyword>
<feature type="compositionally biased region" description="Basic and acidic residues" evidence="1">
    <location>
        <begin position="270"/>
        <end position="279"/>
    </location>
</feature>
<protein>
    <recommendedName>
        <fullName evidence="3">DUF6533 domain-containing protein</fullName>
    </recommendedName>
</protein>
<sequence>MSQGDADAAEIISEYAGLMTNAYCAIGASVFVCWEYAITLSDEVDLFWTRGFSGATALFLVNRYVVLAVNILNLIGYATLSDRSCSLLARAGFAMQCLQYVIWAAFSALRTFALSKNYGVALIVFFLSVSVGMEFADFRFDLNGVNIPILGCTATTTIPTELSQKKGFSTSHHTFVGVLLRDGTIYFMVLVLLNMLHLIFTMLSIDTPLQGASNVSAFTEPVTATLVSRFLIHLQAANRHTLHIDTHSSFGTLVFERVVGPMESALSYGEEDRSSPRDGAEDETEDVELRPSSENVAGNAESNLGTDPVAYHVV</sequence>
<reference evidence="4" key="1">
    <citation type="journal article" date="2018" name="Genome Biol. Evol.">
        <title>Genomics and development of Lentinus tigrinus, a white-rot wood-decaying mushroom with dimorphic fruiting bodies.</title>
        <authorList>
            <person name="Wu B."/>
            <person name="Xu Z."/>
            <person name="Knudson A."/>
            <person name="Carlson A."/>
            <person name="Chen N."/>
            <person name="Kovaka S."/>
            <person name="LaButti K."/>
            <person name="Lipzen A."/>
            <person name="Pennachio C."/>
            <person name="Riley R."/>
            <person name="Schakwitz W."/>
            <person name="Umezawa K."/>
            <person name="Ohm R.A."/>
            <person name="Grigoriev I.V."/>
            <person name="Nagy L.G."/>
            <person name="Gibbons J."/>
            <person name="Hibbett D."/>
        </authorList>
    </citation>
    <scope>NUCLEOTIDE SEQUENCE [LARGE SCALE GENOMIC DNA]</scope>
    <source>
        <strain evidence="4">ALCF2SS1-6</strain>
    </source>
</reference>
<dbReference type="Proteomes" id="UP000313359">
    <property type="component" value="Unassembled WGS sequence"/>
</dbReference>
<organism evidence="4 5">
    <name type="scientific">Lentinus tigrinus ALCF2SS1-6</name>
    <dbReference type="NCBI Taxonomy" id="1328759"/>
    <lineage>
        <taxon>Eukaryota</taxon>
        <taxon>Fungi</taxon>
        <taxon>Dikarya</taxon>
        <taxon>Basidiomycota</taxon>
        <taxon>Agaricomycotina</taxon>
        <taxon>Agaricomycetes</taxon>
        <taxon>Polyporales</taxon>
        <taxon>Polyporaceae</taxon>
        <taxon>Lentinus</taxon>
    </lineage>
</organism>
<proteinExistence type="predicted"/>
<evidence type="ECO:0000313" key="4">
    <source>
        <dbReference type="EMBL" id="RPD57167.1"/>
    </source>
</evidence>
<feature type="transmembrane region" description="Helical" evidence="2">
    <location>
        <begin position="87"/>
        <end position="106"/>
    </location>
</feature>
<feature type="domain" description="DUF6533" evidence="3">
    <location>
        <begin position="23"/>
        <end position="67"/>
    </location>
</feature>
<feature type="compositionally biased region" description="Polar residues" evidence="1">
    <location>
        <begin position="292"/>
        <end position="305"/>
    </location>
</feature>
<dbReference type="EMBL" id="ML122282">
    <property type="protein sequence ID" value="RPD57167.1"/>
    <property type="molecule type" value="Genomic_DNA"/>
</dbReference>
<feature type="region of interest" description="Disordered" evidence="1">
    <location>
        <begin position="266"/>
        <end position="314"/>
    </location>
</feature>
<feature type="transmembrane region" description="Helical" evidence="2">
    <location>
        <begin position="185"/>
        <end position="205"/>
    </location>
</feature>
<dbReference type="Pfam" id="PF20151">
    <property type="entry name" value="DUF6533"/>
    <property type="match status" value="1"/>
</dbReference>
<feature type="transmembrane region" description="Helical" evidence="2">
    <location>
        <begin position="52"/>
        <end position="75"/>
    </location>
</feature>
<feature type="transmembrane region" description="Helical" evidence="2">
    <location>
        <begin position="118"/>
        <end position="136"/>
    </location>
</feature>
<keyword evidence="2" id="KW-0472">Membrane</keyword>
<evidence type="ECO:0000256" key="1">
    <source>
        <dbReference type="SAM" id="MobiDB-lite"/>
    </source>
</evidence>
<dbReference type="AlphaFoldDB" id="A0A5C2S172"/>
<evidence type="ECO:0000256" key="2">
    <source>
        <dbReference type="SAM" id="Phobius"/>
    </source>
</evidence>
<evidence type="ECO:0000259" key="3">
    <source>
        <dbReference type="Pfam" id="PF20151"/>
    </source>
</evidence>